<protein>
    <recommendedName>
        <fullName evidence="4">Small integral membrane protein 3</fullName>
    </recommendedName>
</protein>
<name>A0A3B3T774_9TELE</name>
<dbReference type="PANTHER" id="PTHR37859">
    <property type="entry name" value="SMALL INTEGRAL MEMBRANE PROTEIN 3"/>
    <property type="match status" value="1"/>
</dbReference>
<evidence type="ECO:0008006" key="4">
    <source>
        <dbReference type="Google" id="ProtNLM"/>
    </source>
</evidence>
<evidence type="ECO:0000313" key="2">
    <source>
        <dbReference type="Ensembl" id="ENSPKIP00000038318.1"/>
    </source>
</evidence>
<sequence>MTHSTDEVTVNPLSTLDMLPTHILEIWAILLVILATIIVMSFLLACPAASVVIYRIRTSPSRPVNS</sequence>
<evidence type="ECO:0000313" key="3">
    <source>
        <dbReference type="Proteomes" id="UP000261540"/>
    </source>
</evidence>
<dbReference type="Proteomes" id="UP000261540">
    <property type="component" value="Unplaced"/>
</dbReference>
<reference evidence="2" key="2">
    <citation type="submission" date="2025-09" db="UniProtKB">
        <authorList>
            <consortium name="Ensembl"/>
        </authorList>
    </citation>
    <scope>IDENTIFICATION</scope>
</reference>
<dbReference type="Ensembl" id="ENSPKIT00000019308.1">
    <property type="protein sequence ID" value="ENSPKIP00000038318.1"/>
    <property type="gene ID" value="ENSPKIG00000016138.1"/>
</dbReference>
<dbReference type="GeneTree" id="ENSGT01040000241236"/>
<feature type="transmembrane region" description="Helical" evidence="1">
    <location>
        <begin position="26"/>
        <end position="54"/>
    </location>
</feature>
<dbReference type="PANTHER" id="PTHR37859:SF1">
    <property type="entry name" value="SMALL INTEGRAL MEMBRANE PROTEIN 3"/>
    <property type="match status" value="1"/>
</dbReference>
<keyword evidence="1" id="KW-0472">Membrane</keyword>
<organism evidence="2 3">
    <name type="scientific">Paramormyrops kingsleyae</name>
    <dbReference type="NCBI Taxonomy" id="1676925"/>
    <lineage>
        <taxon>Eukaryota</taxon>
        <taxon>Metazoa</taxon>
        <taxon>Chordata</taxon>
        <taxon>Craniata</taxon>
        <taxon>Vertebrata</taxon>
        <taxon>Euteleostomi</taxon>
        <taxon>Actinopterygii</taxon>
        <taxon>Neopterygii</taxon>
        <taxon>Teleostei</taxon>
        <taxon>Osteoglossocephala</taxon>
        <taxon>Osteoglossomorpha</taxon>
        <taxon>Osteoglossiformes</taxon>
        <taxon>Mormyridae</taxon>
        <taxon>Paramormyrops</taxon>
    </lineage>
</organism>
<accession>A0A3B3T774</accession>
<reference evidence="2" key="1">
    <citation type="submission" date="2025-08" db="UniProtKB">
        <authorList>
            <consortium name="Ensembl"/>
        </authorList>
    </citation>
    <scope>IDENTIFICATION</scope>
</reference>
<keyword evidence="3" id="KW-1185">Reference proteome</keyword>
<keyword evidence="1" id="KW-0812">Transmembrane</keyword>
<dbReference type="Pfam" id="PF17307">
    <property type="entry name" value="Smim3"/>
    <property type="match status" value="1"/>
</dbReference>
<proteinExistence type="predicted"/>
<evidence type="ECO:0000256" key="1">
    <source>
        <dbReference type="SAM" id="Phobius"/>
    </source>
</evidence>
<dbReference type="AlphaFoldDB" id="A0A3B3T774"/>
<dbReference type="STRING" id="1676925.ENSPKIP00000038318"/>
<keyword evidence="1" id="KW-1133">Transmembrane helix</keyword>
<dbReference type="InterPro" id="IPR035275">
    <property type="entry name" value="Smim3"/>
</dbReference>